<sequence length="275" mass="30702">MSNKLTNAYALAGSPVRLSGLAQSIHALLLHRFDDRPILNGKPNKGYRKSYPSMEEIQTWCTGFSRQAISKAIEELITNGFIIRVEIGRPGQRANYVPVYALALIGDYVNVSLHKSKNYKGKKVAVSDSPDSTMSKQSLHNVLGQAYTISNISNTSNNRNKDRFTVFIDSLPIALKCLDPGPNLDALLDVLEAKGGTLKALADHLNDHDYTGAESLNKVLFKRLRTFIETLPDRKTNEEHNRELQSQLEEMQRNKATPEQLAERVAQARKALGRE</sequence>
<name>A0A6J6V6U0_9ZZZZ</name>
<accession>A0A6J6V6U0</accession>
<dbReference type="AlphaFoldDB" id="A0A6J6V6U0"/>
<protein>
    <submittedName>
        <fullName evidence="2">Unannotated protein</fullName>
    </submittedName>
</protein>
<feature type="region of interest" description="Disordered" evidence="1">
    <location>
        <begin position="235"/>
        <end position="275"/>
    </location>
</feature>
<organism evidence="2">
    <name type="scientific">freshwater metagenome</name>
    <dbReference type="NCBI Taxonomy" id="449393"/>
    <lineage>
        <taxon>unclassified sequences</taxon>
        <taxon>metagenomes</taxon>
        <taxon>ecological metagenomes</taxon>
    </lineage>
</organism>
<evidence type="ECO:0000313" key="2">
    <source>
        <dbReference type="EMBL" id="CAB4767881.1"/>
    </source>
</evidence>
<reference evidence="2" key="1">
    <citation type="submission" date="2020-05" db="EMBL/GenBank/DDBJ databases">
        <authorList>
            <person name="Chiriac C."/>
            <person name="Salcher M."/>
            <person name="Ghai R."/>
            <person name="Kavagutti S V."/>
        </authorList>
    </citation>
    <scope>NUCLEOTIDE SEQUENCE</scope>
</reference>
<dbReference type="EMBL" id="CAEZZT010000004">
    <property type="protein sequence ID" value="CAB4767881.1"/>
    <property type="molecule type" value="Genomic_DNA"/>
</dbReference>
<evidence type="ECO:0000256" key="1">
    <source>
        <dbReference type="SAM" id="MobiDB-lite"/>
    </source>
</evidence>
<proteinExistence type="predicted"/>
<gene>
    <name evidence="2" type="ORF">UFOPK2918_00101</name>
</gene>
<feature type="compositionally biased region" description="Polar residues" evidence="1">
    <location>
        <begin position="244"/>
        <end position="257"/>
    </location>
</feature>